<organism evidence="1 2">
    <name type="scientific">Alistipes onderdonkii</name>
    <dbReference type="NCBI Taxonomy" id="328813"/>
    <lineage>
        <taxon>Bacteria</taxon>
        <taxon>Pseudomonadati</taxon>
        <taxon>Bacteroidota</taxon>
        <taxon>Bacteroidia</taxon>
        <taxon>Bacteroidales</taxon>
        <taxon>Rikenellaceae</taxon>
        <taxon>Alistipes</taxon>
    </lineage>
</organism>
<dbReference type="Proteomes" id="UP000322940">
    <property type="component" value="Unassembled WGS sequence"/>
</dbReference>
<protein>
    <recommendedName>
        <fullName evidence="3">NVEALA protein</fullName>
    </recommendedName>
</protein>
<gene>
    <name evidence="1" type="ORF">F2Y10_07295</name>
</gene>
<dbReference type="RefSeq" id="WP_130064963.1">
    <property type="nucleotide sequence ID" value="NZ_JAHOOA010000011.1"/>
</dbReference>
<proteinExistence type="predicted"/>
<evidence type="ECO:0000313" key="1">
    <source>
        <dbReference type="EMBL" id="KAA2378865.1"/>
    </source>
</evidence>
<name>A0A5B3HUC3_9BACT</name>
<reference evidence="1 2" key="1">
    <citation type="journal article" date="2019" name="Nat. Med.">
        <title>A library of human gut bacterial isolates paired with longitudinal multiomics data enables mechanistic microbiome research.</title>
        <authorList>
            <person name="Poyet M."/>
            <person name="Groussin M."/>
            <person name="Gibbons S.M."/>
            <person name="Avila-Pacheco J."/>
            <person name="Jiang X."/>
            <person name="Kearney S.M."/>
            <person name="Perrotta A.R."/>
            <person name="Berdy B."/>
            <person name="Zhao S."/>
            <person name="Lieberman T.D."/>
            <person name="Swanson P.K."/>
            <person name="Smith M."/>
            <person name="Roesemann S."/>
            <person name="Alexander J.E."/>
            <person name="Rich S.A."/>
            <person name="Livny J."/>
            <person name="Vlamakis H."/>
            <person name="Clish C."/>
            <person name="Bullock K."/>
            <person name="Deik A."/>
            <person name="Scott J."/>
            <person name="Pierce K.A."/>
            <person name="Xavier R.J."/>
            <person name="Alm E.J."/>
        </authorList>
    </citation>
    <scope>NUCLEOTIDE SEQUENCE [LARGE SCALE GENOMIC DNA]</scope>
    <source>
        <strain evidence="1 2">BIOML-A266</strain>
    </source>
</reference>
<accession>A0A5B3HUC3</accession>
<comment type="caution">
    <text evidence="1">The sequence shown here is derived from an EMBL/GenBank/DDBJ whole genome shotgun (WGS) entry which is preliminary data.</text>
</comment>
<dbReference type="AlphaFoldDB" id="A0A5B3HUC3"/>
<evidence type="ECO:0000313" key="2">
    <source>
        <dbReference type="Proteomes" id="UP000322940"/>
    </source>
</evidence>
<sequence>MKTFKIIMAIAVAIFATTSLIVSLTSPIKSLLDVNVKALTQDEGGTGGTGGTGGIGGGEGGEGGEGSVLLKYGPERPYDIDCPQYHYDFASGTIVTTTYKGYGTYCAHEDSSPCTAKNPCS</sequence>
<evidence type="ECO:0008006" key="3">
    <source>
        <dbReference type="Google" id="ProtNLM"/>
    </source>
</evidence>
<dbReference type="EMBL" id="VVXH01000006">
    <property type="protein sequence ID" value="KAA2378865.1"/>
    <property type="molecule type" value="Genomic_DNA"/>
</dbReference>